<feature type="transmembrane region" description="Helical" evidence="7">
    <location>
        <begin position="142"/>
        <end position="165"/>
    </location>
</feature>
<feature type="transmembrane region" description="Helical" evidence="7">
    <location>
        <begin position="245"/>
        <end position="269"/>
    </location>
</feature>
<keyword evidence="4 7" id="KW-0812">Transmembrane</keyword>
<dbReference type="PROSITE" id="PS50928">
    <property type="entry name" value="ABC_TM1"/>
    <property type="match status" value="1"/>
</dbReference>
<dbReference type="GO" id="GO:0071916">
    <property type="term" value="F:dipeptide transmembrane transporter activity"/>
    <property type="evidence" value="ECO:0007669"/>
    <property type="project" value="TreeGrafter"/>
</dbReference>
<dbReference type="GO" id="GO:0005886">
    <property type="term" value="C:plasma membrane"/>
    <property type="evidence" value="ECO:0007669"/>
    <property type="project" value="UniProtKB-SubCell"/>
</dbReference>
<keyword evidence="5 7" id="KW-1133">Transmembrane helix</keyword>
<dbReference type="Pfam" id="PF00528">
    <property type="entry name" value="BPD_transp_1"/>
    <property type="match status" value="1"/>
</dbReference>
<evidence type="ECO:0000256" key="5">
    <source>
        <dbReference type="ARBA" id="ARBA00022989"/>
    </source>
</evidence>
<feature type="domain" description="ABC transmembrane type-1" evidence="8">
    <location>
        <begin position="103"/>
        <end position="308"/>
    </location>
</feature>
<evidence type="ECO:0000256" key="1">
    <source>
        <dbReference type="ARBA" id="ARBA00004651"/>
    </source>
</evidence>
<dbReference type="InterPro" id="IPR000515">
    <property type="entry name" value="MetI-like"/>
</dbReference>
<dbReference type="Pfam" id="PF19300">
    <property type="entry name" value="BPD_transp_1_N"/>
    <property type="match status" value="1"/>
</dbReference>
<proteinExistence type="predicted"/>
<evidence type="ECO:0000256" key="4">
    <source>
        <dbReference type="ARBA" id="ARBA00022692"/>
    </source>
</evidence>
<dbReference type="CDD" id="cd06261">
    <property type="entry name" value="TM_PBP2"/>
    <property type="match status" value="1"/>
</dbReference>
<feature type="transmembrane region" description="Helical" evidence="7">
    <location>
        <begin position="185"/>
        <end position="208"/>
    </location>
</feature>
<dbReference type="SUPFAM" id="SSF161098">
    <property type="entry name" value="MetI-like"/>
    <property type="match status" value="1"/>
</dbReference>
<feature type="transmembrane region" description="Helical" evidence="7">
    <location>
        <begin position="105"/>
        <end position="130"/>
    </location>
</feature>
<accession>A0A644YXF1</accession>
<keyword evidence="3" id="KW-1003">Cell membrane</keyword>
<evidence type="ECO:0000256" key="7">
    <source>
        <dbReference type="SAM" id="Phobius"/>
    </source>
</evidence>
<dbReference type="InterPro" id="IPR035906">
    <property type="entry name" value="MetI-like_sf"/>
</dbReference>
<dbReference type="PANTHER" id="PTHR43163:SF6">
    <property type="entry name" value="DIPEPTIDE TRANSPORT SYSTEM PERMEASE PROTEIN DPPB-RELATED"/>
    <property type="match status" value="1"/>
</dbReference>
<comment type="subcellular location">
    <subcellularLocation>
        <location evidence="1">Cell membrane</location>
        <topology evidence="1">Multi-pass membrane protein</topology>
    </subcellularLocation>
</comment>
<keyword evidence="6 7" id="KW-0472">Membrane</keyword>
<name>A0A644YXF1_9ZZZZ</name>
<dbReference type="Gene3D" id="1.10.3720.10">
    <property type="entry name" value="MetI-like"/>
    <property type="match status" value="1"/>
</dbReference>
<dbReference type="PANTHER" id="PTHR43163">
    <property type="entry name" value="DIPEPTIDE TRANSPORT SYSTEM PERMEASE PROTEIN DPPB-RELATED"/>
    <property type="match status" value="1"/>
</dbReference>
<sequence>MPSGGARSLPRRMVRRLVIFLVSVLVASFLVFWVASALPGNVAQVVLGVQATPEAVARLEQEFGLDRPWPLRYLSWLGGVLHGDLGRSYLTGEPVLGQVLPRLGVTAWLVGLAMLLAILIAVPTGMWAAVRRRHADGFAVSTLSQIGLSVPGFWLGILATLVFAVRLGWLPANGYVPPSAGLGPWAAHLVLPVAALAVVQASVLARYVRSATIEVLKEDYYRTARAGGWRTVPALLRHGLRNMSLSVVTVIGLQLATLLAGAIIIESVFALPGLGRLLLDAVAQRDLMVVQGIVALLVVAVLAINTLVDLSYALLDPRLRAEGRARR</sequence>
<dbReference type="EMBL" id="VSSQ01006542">
    <property type="protein sequence ID" value="MPM33057.1"/>
    <property type="molecule type" value="Genomic_DNA"/>
</dbReference>
<protein>
    <submittedName>
        <fullName evidence="9">Glutathione transport system permease protein GsiC</fullName>
    </submittedName>
</protein>
<keyword evidence="2" id="KW-0813">Transport</keyword>
<evidence type="ECO:0000256" key="6">
    <source>
        <dbReference type="ARBA" id="ARBA00023136"/>
    </source>
</evidence>
<evidence type="ECO:0000256" key="3">
    <source>
        <dbReference type="ARBA" id="ARBA00022475"/>
    </source>
</evidence>
<gene>
    <name evidence="9" type="primary">gsiC_27</name>
    <name evidence="9" type="ORF">SDC9_79624</name>
</gene>
<evidence type="ECO:0000256" key="2">
    <source>
        <dbReference type="ARBA" id="ARBA00022448"/>
    </source>
</evidence>
<dbReference type="InterPro" id="IPR045621">
    <property type="entry name" value="BPD_transp_1_N"/>
</dbReference>
<dbReference type="AlphaFoldDB" id="A0A644YXF1"/>
<evidence type="ECO:0000313" key="9">
    <source>
        <dbReference type="EMBL" id="MPM33057.1"/>
    </source>
</evidence>
<feature type="transmembrane region" description="Helical" evidence="7">
    <location>
        <begin position="289"/>
        <end position="315"/>
    </location>
</feature>
<organism evidence="9">
    <name type="scientific">bioreactor metagenome</name>
    <dbReference type="NCBI Taxonomy" id="1076179"/>
    <lineage>
        <taxon>unclassified sequences</taxon>
        <taxon>metagenomes</taxon>
        <taxon>ecological metagenomes</taxon>
    </lineage>
</organism>
<evidence type="ECO:0000259" key="8">
    <source>
        <dbReference type="PROSITE" id="PS50928"/>
    </source>
</evidence>
<comment type="caution">
    <text evidence="9">The sequence shown here is derived from an EMBL/GenBank/DDBJ whole genome shotgun (WGS) entry which is preliminary data.</text>
</comment>
<reference evidence="9" key="1">
    <citation type="submission" date="2019-08" db="EMBL/GenBank/DDBJ databases">
        <authorList>
            <person name="Kucharzyk K."/>
            <person name="Murdoch R.W."/>
            <person name="Higgins S."/>
            <person name="Loffler F."/>
        </authorList>
    </citation>
    <scope>NUCLEOTIDE SEQUENCE</scope>
</reference>